<dbReference type="PROSITE" id="PS50062">
    <property type="entry name" value="BCL2_FAMILY"/>
    <property type="match status" value="1"/>
</dbReference>
<dbReference type="PANTHER" id="PTHR11256">
    <property type="entry name" value="BCL-2 RELATED"/>
    <property type="match status" value="1"/>
</dbReference>
<dbReference type="InterPro" id="IPR046371">
    <property type="entry name" value="Bcl-2_BH1-3"/>
</dbReference>
<evidence type="ECO:0000313" key="5">
    <source>
        <dbReference type="Proteomes" id="UP000230750"/>
    </source>
</evidence>
<dbReference type="Pfam" id="PF00452">
    <property type="entry name" value="Bcl-2"/>
    <property type="match status" value="1"/>
</dbReference>
<dbReference type="GO" id="GO:0042981">
    <property type="term" value="P:regulation of apoptotic process"/>
    <property type="evidence" value="ECO:0007669"/>
    <property type="project" value="InterPro"/>
</dbReference>
<proteinExistence type="inferred from homology"/>
<dbReference type="Proteomes" id="UP000230750">
    <property type="component" value="Unassembled WGS sequence"/>
</dbReference>
<dbReference type="InterPro" id="IPR036834">
    <property type="entry name" value="Bcl-2-like_sf"/>
</dbReference>
<dbReference type="SUPFAM" id="SSF56854">
    <property type="entry name" value="Bcl-2 inhibitors of programmed cell death"/>
    <property type="match status" value="1"/>
</dbReference>
<reference evidence="4 5" key="1">
    <citation type="journal article" date="2017" name="PLoS Biol.">
        <title>The sea cucumber genome provides insights into morphological evolution and visceral regeneration.</title>
        <authorList>
            <person name="Zhang X."/>
            <person name="Sun L."/>
            <person name="Yuan J."/>
            <person name="Sun Y."/>
            <person name="Gao Y."/>
            <person name="Zhang L."/>
            <person name="Li S."/>
            <person name="Dai H."/>
            <person name="Hamel J.F."/>
            <person name="Liu C."/>
            <person name="Yu Y."/>
            <person name="Liu S."/>
            <person name="Lin W."/>
            <person name="Guo K."/>
            <person name="Jin S."/>
            <person name="Xu P."/>
            <person name="Storey K.B."/>
            <person name="Huan P."/>
            <person name="Zhang T."/>
            <person name="Zhou Y."/>
            <person name="Zhang J."/>
            <person name="Lin C."/>
            <person name="Li X."/>
            <person name="Xing L."/>
            <person name="Huo D."/>
            <person name="Sun M."/>
            <person name="Wang L."/>
            <person name="Mercier A."/>
            <person name="Li F."/>
            <person name="Yang H."/>
            <person name="Xiang J."/>
        </authorList>
    </citation>
    <scope>NUCLEOTIDE SEQUENCE [LARGE SCALE GENOMIC DNA]</scope>
    <source>
        <strain evidence="4">Shaxun</strain>
        <tissue evidence="4">Muscle</tissue>
    </source>
</reference>
<evidence type="ECO:0000256" key="1">
    <source>
        <dbReference type="ARBA" id="ARBA00009458"/>
    </source>
</evidence>
<dbReference type="SMART" id="SM00337">
    <property type="entry name" value="BCL"/>
    <property type="match status" value="1"/>
</dbReference>
<keyword evidence="2" id="KW-0053">Apoptosis</keyword>
<dbReference type="CDD" id="cd06845">
    <property type="entry name" value="Bcl-2_like"/>
    <property type="match status" value="1"/>
</dbReference>
<dbReference type="EMBL" id="MRZV01001202">
    <property type="protein sequence ID" value="PIK39763.1"/>
    <property type="molecule type" value="Genomic_DNA"/>
</dbReference>
<organism evidence="4 5">
    <name type="scientific">Stichopus japonicus</name>
    <name type="common">Sea cucumber</name>
    <dbReference type="NCBI Taxonomy" id="307972"/>
    <lineage>
        <taxon>Eukaryota</taxon>
        <taxon>Metazoa</taxon>
        <taxon>Echinodermata</taxon>
        <taxon>Eleutherozoa</taxon>
        <taxon>Echinozoa</taxon>
        <taxon>Holothuroidea</taxon>
        <taxon>Aspidochirotacea</taxon>
        <taxon>Aspidochirotida</taxon>
        <taxon>Stichopodidae</taxon>
        <taxon>Apostichopus</taxon>
    </lineage>
</organism>
<dbReference type="Gene3D" id="1.10.437.10">
    <property type="entry name" value="Blc2-like"/>
    <property type="match status" value="1"/>
</dbReference>
<dbReference type="OrthoDB" id="6021377at2759"/>
<keyword evidence="5" id="KW-1185">Reference proteome</keyword>
<dbReference type="GO" id="GO:0008630">
    <property type="term" value="P:intrinsic apoptotic signaling pathway in response to DNA damage"/>
    <property type="evidence" value="ECO:0007669"/>
    <property type="project" value="TreeGrafter"/>
</dbReference>
<gene>
    <name evidence="4" type="ORF">BSL78_23384</name>
</gene>
<comment type="similarity">
    <text evidence="1">Belongs to the Bcl-2 family.</text>
</comment>
<name>A0A2G8JVK1_STIJA</name>
<dbReference type="STRING" id="307972.A0A2G8JVK1"/>
<feature type="domain" description="Bcl-2 Bcl-2 homology region 1-3" evidence="3">
    <location>
        <begin position="66"/>
        <end position="170"/>
    </location>
</feature>
<dbReference type="PANTHER" id="PTHR11256:SF62">
    <property type="entry name" value="BCL-2 BCL-2 HOMOLOGY REGION 1-3 DOMAIN-CONTAINING PROTEIN"/>
    <property type="match status" value="1"/>
</dbReference>
<dbReference type="GO" id="GO:0051400">
    <property type="term" value="F:BH domain binding"/>
    <property type="evidence" value="ECO:0007669"/>
    <property type="project" value="TreeGrafter"/>
</dbReference>
<evidence type="ECO:0000313" key="4">
    <source>
        <dbReference type="EMBL" id="PIK39763.1"/>
    </source>
</evidence>
<dbReference type="GO" id="GO:0005741">
    <property type="term" value="C:mitochondrial outer membrane"/>
    <property type="evidence" value="ECO:0007669"/>
    <property type="project" value="TreeGrafter"/>
</dbReference>
<dbReference type="GO" id="GO:0097192">
    <property type="term" value="P:extrinsic apoptotic signaling pathway in absence of ligand"/>
    <property type="evidence" value="ECO:0007669"/>
    <property type="project" value="TreeGrafter"/>
</dbReference>
<comment type="caution">
    <text evidence="4">The sequence shown here is derived from an EMBL/GenBank/DDBJ whole genome shotgun (WGS) entry which is preliminary data.</text>
</comment>
<dbReference type="GO" id="GO:0001836">
    <property type="term" value="P:release of cytochrome c from mitochondria"/>
    <property type="evidence" value="ECO:0007669"/>
    <property type="project" value="TreeGrafter"/>
</dbReference>
<protein>
    <submittedName>
        <fullName evidence="4">Putative bcl-2-like protein 1 isoform X6</fullName>
    </submittedName>
</protein>
<evidence type="ECO:0000256" key="2">
    <source>
        <dbReference type="ARBA" id="ARBA00022703"/>
    </source>
</evidence>
<dbReference type="AlphaFoldDB" id="A0A2G8JVK1"/>
<evidence type="ECO:0000259" key="3">
    <source>
        <dbReference type="SMART" id="SM00337"/>
    </source>
</evidence>
<accession>A0A2G8JVK1</accession>
<dbReference type="InterPro" id="IPR026298">
    <property type="entry name" value="Bcl-2_fam"/>
</dbReference>
<sequence>MDTYTDISRDGDLQPGWERVAMEGMNGLTTRDYMEDYCIYRIRKEVPLPNYDHVRDDPVNAVAARIREIGTQIETKNPDFFAQVCDQLNLNATTAYAQFKDLADELFRDQQNGHQGVSWGRIAALIAFSGRLALHCATHDMENMVPSVIGWTERYLDGNLNIWMQEHDQWDGFMDFFDKDKARERVQDTVSSLVTSVCKYAAFGAGLAAIACLLRR</sequence>
<dbReference type="InterPro" id="IPR002475">
    <property type="entry name" value="Bcl2-like"/>
</dbReference>